<proteinExistence type="predicted"/>
<evidence type="ECO:0000313" key="2">
    <source>
        <dbReference type="EMBL" id="KAA6382471.1"/>
    </source>
</evidence>
<feature type="transmembrane region" description="Helical" evidence="1">
    <location>
        <begin position="69"/>
        <end position="87"/>
    </location>
</feature>
<accession>A0A5J4VIR7</accession>
<evidence type="ECO:0000256" key="1">
    <source>
        <dbReference type="SAM" id="Phobius"/>
    </source>
</evidence>
<name>A0A5J4VIR7_9EUKA</name>
<keyword evidence="1" id="KW-0812">Transmembrane</keyword>
<organism evidence="2 3">
    <name type="scientific">Streblomastix strix</name>
    <dbReference type="NCBI Taxonomy" id="222440"/>
    <lineage>
        <taxon>Eukaryota</taxon>
        <taxon>Metamonada</taxon>
        <taxon>Preaxostyla</taxon>
        <taxon>Oxymonadida</taxon>
        <taxon>Streblomastigidae</taxon>
        <taxon>Streblomastix</taxon>
    </lineage>
</organism>
<sequence>MKASKSEHEPSIAPINPIYESTIEPEQFATEDLRHDYEDLFRKNIELIKLERFTVENTEVDALKHILRLLTYCVSILAVLGLLHVVVDRAREAKRDKREYGGSFMIFGEADIDQEDNEVTLRRKVELMSKYKQSFEEIEKDDLQRIEIENQKHKEAKENSIWMKISKKLGIAIVRGNEVIPQKISFNEMINLKGVTEERIVKFFFGKDIIEFVGVGIKKLPKDIKVMAMSQGSYKVYKSDNQERKGEEVTQLISWSD</sequence>
<evidence type="ECO:0000313" key="3">
    <source>
        <dbReference type="Proteomes" id="UP000324800"/>
    </source>
</evidence>
<keyword evidence="1" id="KW-1133">Transmembrane helix</keyword>
<gene>
    <name evidence="2" type="ORF">EZS28_022003</name>
</gene>
<dbReference type="EMBL" id="SNRW01006769">
    <property type="protein sequence ID" value="KAA6382471.1"/>
    <property type="molecule type" value="Genomic_DNA"/>
</dbReference>
<keyword evidence="1" id="KW-0472">Membrane</keyword>
<dbReference type="Proteomes" id="UP000324800">
    <property type="component" value="Unassembled WGS sequence"/>
</dbReference>
<reference evidence="2 3" key="1">
    <citation type="submission" date="2019-03" db="EMBL/GenBank/DDBJ databases">
        <title>Single cell metagenomics reveals metabolic interactions within the superorganism composed of flagellate Streblomastix strix and complex community of Bacteroidetes bacteria on its surface.</title>
        <authorList>
            <person name="Treitli S.C."/>
            <person name="Kolisko M."/>
            <person name="Husnik F."/>
            <person name="Keeling P."/>
            <person name="Hampl V."/>
        </authorList>
    </citation>
    <scope>NUCLEOTIDE SEQUENCE [LARGE SCALE GENOMIC DNA]</scope>
    <source>
        <strain evidence="2">ST1C</strain>
    </source>
</reference>
<protein>
    <submittedName>
        <fullName evidence="2">Uncharacterized protein</fullName>
    </submittedName>
</protein>
<comment type="caution">
    <text evidence="2">The sequence shown here is derived from an EMBL/GenBank/DDBJ whole genome shotgun (WGS) entry which is preliminary data.</text>
</comment>
<dbReference type="AlphaFoldDB" id="A0A5J4VIR7"/>